<sequence length="236" mass="25548">MNVFFTQFAEMKMFSLLSLATVLIFGLMIGCANEAEISSYTTPKPEDVHAENHLAESERPERTAPAMTPPAQAEQAAKPARMYAAIVPNGDQNWFYKMTGPVESVGQIVPQLAEFVSSVTYNEGKPVWTLPEGWQEQPGNQFRYATLVVPVGDATQEFTVSALPASGDITTDVVININRWNGQLGLGEITTSDLESAGEDPTAKLAKMKSGEQAIYSINIVGEQSSGGMGRPPFAR</sequence>
<dbReference type="EMBL" id="SJPG01000001">
    <property type="protein sequence ID" value="TWT60027.1"/>
    <property type="molecule type" value="Genomic_DNA"/>
</dbReference>
<feature type="region of interest" description="Disordered" evidence="1">
    <location>
        <begin position="42"/>
        <end position="74"/>
    </location>
</feature>
<evidence type="ECO:0000313" key="2">
    <source>
        <dbReference type="EMBL" id="TWT60027.1"/>
    </source>
</evidence>
<keyword evidence="3" id="KW-1185">Reference proteome</keyword>
<name>A0A5C5XA35_9PLAN</name>
<protein>
    <submittedName>
        <fullName evidence="2">Uncharacterized protein</fullName>
    </submittedName>
</protein>
<evidence type="ECO:0000313" key="3">
    <source>
        <dbReference type="Proteomes" id="UP000316095"/>
    </source>
</evidence>
<comment type="caution">
    <text evidence="2">The sequence shown here is derived from an EMBL/GenBank/DDBJ whole genome shotgun (WGS) entry which is preliminary data.</text>
</comment>
<evidence type="ECO:0000256" key="1">
    <source>
        <dbReference type="SAM" id="MobiDB-lite"/>
    </source>
</evidence>
<feature type="compositionally biased region" description="Basic and acidic residues" evidence="1">
    <location>
        <begin position="44"/>
        <end position="62"/>
    </location>
</feature>
<dbReference type="Proteomes" id="UP000316095">
    <property type="component" value="Unassembled WGS sequence"/>
</dbReference>
<proteinExistence type="predicted"/>
<organism evidence="2 3">
    <name type="scientific">Rubinisphaera italica</name>
    <dbReference type="NCBI Taxonomy" id="2527969"/>
    <lineage>
        <taxon>Bacteria</taxon>
        <taxon>Pseudomonadati</taxon>
        <taxon>Planctomycetota</taxon>
        <taxon>Planctomycetia</taxon>
        <taxon>Planctomycetales</taxon>
        <taxon>Planctomycetaceae</taxon>
        <taxon>Rubinisphaera</taxon>
    </lineage>
</organism>
<gene>
    <name evidence="2" type="ORF">Pan54_07390</name>
</gene>
<reference evidence="2 3" key="1">
    <citation type="submission" date="2019-02" db="EMBL/GenBank/DDBJ databases">
        <title>Deep-cultivation of Planctomycetes and their phenomic and genomic characterization uncovers novel biology.</title>
        <authorList>
            <person name="Wiegand S."/>
            <person name="Jogler M."/>
            <person name="Boedeker C."/>
            <person name="Pinto D."/>
            <person name="Vollmers J."/>
            <person name="Rivas-Marin E."/>
            <person name="Kohn T."/>
            <person name="Peeters S.H."/>
            <person name="Heuer A."/>
            <person name="Rast P."/>
            <person name="Oberbeckmann S."/>
            <person name="Bunk B."/>
            <person name="Jeske O."/>
            <person name="Meyerdierks A."/>
            <person name="Storesund J.E."/>
            <person name="Kallscheuer N."/>
            <person name="Luecker S."/>
            <person name="Lage O.M."/>
            <person name="Pohl T."/>
            <person name="Merkel B.J."/>
            <person name="Hornburger P."/>
            <person name="Mueller R.-W."/>
            <person name="Bruemmer F."/>
            <person name="Labrenz M."/>
            <person name="Spormann A.M."/>
            <person name="Op Den Camp H."/>
            <person name="Overmann J."/>
            <person name="Amann R."/>
            <person name="Jetten M.S.M."/>
            <person name="Mascher T."/>
            <person name="Medema M.H."/>
            <person name="Devos D.P."/>
            <person name="Kaster A.-K."/>
            <person name="Ovreas L."/>
            <person name="Rohde M."/>
            <person name="Galperin M.Y."/>
            <person name="Jogler C."/>
        </authorList>
    </citation>
    <scope>NUCLEOTIDE SEQUENCE [LARGE SCALE GENOMIC DNA]</scope>
    <source>
        <strain evidence="2 3">Pan54</strain>
    </source>
</reference>
<dbReference type="AlphaFoldDB" id="A0A5C5XA35"/>
<accession>A0A5C5XA35</accession>